<dbReference type="Proteomes" id="UP001548587">
    <property type="component" value="Unassembled WGS sequence"/>
</dbReference>
<name>A0ABV2C930_9BURK</name>
<evidence type="ECO:0000313" key="1">
    <source>
        <dbReference type="EMBL" id="MET1475600.1"/>
    </source>
</evidence>
<accession>A0ABV2C930</accession>
<reference evidence="1 2" key="1">
    <citation type="submission" date="2024-06" db="EMBL/GenBank/DDBJ databases">
        <title>Burkholderia sola in Mexico.</title>
        <authorList>
            <person name="Estrada P."/>
        </authorList>
    </citation>
    <scope>NUCLEOTIDE SEQUENCE [LARGE SCALE GENOMIC DNA]</scope>
    <source>
        <strain evidence="1 2">CpTa8-5</strain>
    </source>
</reference>
<proteinExistence type="predicted"/>
<protein>
    <recommendedName>
        <fullName evidence="3">DUF2063 domain-containing protein</fullName>
    </recommendedName>
</protein>
<evidence type="ECO:0008006" key="3">
    <source>
        <dbReference type="Google" id="ProtNLM"/>
    </source>
</evidence>
<comment type="caution">
    <text evidence="1">The sequence shown here is derived from an EMBL/GenBank/DDBJ whole genome shotgun (WGS) entry which is preliminary data.</text>
</comment>
<gene>
    <name evidence="1" type="ORF">ABXL37_15190</name>
</gene>
<evidence type="ECO:0000313" key="2">
    <source>
        <dbReference type="Proteomes" id="UP001548587"/>
    </source>
</evidence>
<keyword evidence="2" id="KW-1185">Reference proteome</keyword>
<organism evidence="1 2">
    <name type="scientific">Burkholderia sola</name>
    <dbReference type="NCBI Taxonomy" id="2843302"/>
    <lineage>
        <taxon>Bacteria</taxon>
        <taxon>Pseudomonadati</taxon>
        <taxon>Pseudomonadota</taxon>
        <taxon>Betaproteobacteria</taxon>
        <taxon>Burkholderiales</taxon>
        <taxon>Burkholderiaceae</taxon>
        <taxon>Burkholderia</taxon>
        <taxon>Burkholderia cepacia complex</taxon>
    </lineage>
</organism>
<dbReference type="EMBL" id="JBEWCH010000008">
    <property type="protein sequence ID" value="MET1475600.1"/>
    <property type="molecule type" value="Genomic_DNA"/>
</dbReference>
<sequence length="261" mass="29081">MFSADPAATLDDSFGLYGEAREAALAYAMRADRTRWFVTNYRFRLANSFLNALETGAPLTLRALLALGCDVHACGNAFLERCGWKDYGPYVHGYCKDALAFLRETLGSDQMRRVAPLIAFEESTVEWLIEQSRWPLQDVPDAARDARAGLIERTRRACHHRSEMQLSAWLRDKTQLGVTSLVAGVEHYFIYLKDARSAVRFARVPARAVTLYDALELPRTHAELSSVLEQRGAGPLTEQDLQCLAMLEACHAIRGSGAVPS</sequence>